<dbReference type="RefSeq" id="WP_140850587.1">
    <property type="nucleotide sequence ID" value="NZ_RCZC01000003.1"/>
</dbReference>
<dbReference type="Proteomes" id="UP000319931">
    <property type="component" value="Unassembled WGS sequence"/>
</dbReference>
<dbReference type="GO" id="GO:0005886">
    <property type="term" value="C:plasma membrane"/>
    <property type="evidence" value="ECO:0007669"/>
    <property type="project" value="UniProtKB-SubCell"/>
</dbReference>
<name>A0A502FTT7_9SPHN</name>
<dbReference type="InterPro" id="IPR006260">
    <property type="entry name" value="TonB/TolA_C"/>
</dbReference>
<dbReference type="GO" id="GO:0015031">
    <property type="term" value="P:protein transport"/>
    <property type="evidence" value="ECO:0007669"/>
    <property type="project" value="UniProtKB-UniRule"/>
</dbReference>
<evidence type="ECO:0000256" key="6">
    <source>
        <dbReference type="ARBA" id="ARBA00022692"/>
    </source>
</evidence>
<evidence type="ECO:0000256" key="11">
    <source>
        <dbReference type="SAM" id="MobiDB-lite"/>
    </source>
</evidence>
<dbReference type="PANTHER" id="PTHR33446">
    <property type="entry name" value="PROTEIN TONB-RELATED"/>
    <property type="match status" value="1"/>
</dbReference>
<comment type="function">
    <text evidence="10">Interacts with outer membrane receptor proteins that carry out high-affinity binding and energy dependent uptake into the periplasmic space of specific substrates. It could act to transduce energy from the cytoplasmic membrane to specific energy-requiring processes in the outer membrane, resulting in the release into the periplasm of ligands bound by these outer membrane proteins.</text>
</comment>
<feature type="transmembrane region" description="Helical" evidence="10">
    <location>
        <begin position="12"/>
        <end position="33"/>
    </location>
</feature>
<evidence type="ECO:0000256" key="9">
    <source>
        <dbReference type="ARBA" id="ARBA00023136"/>
    </source>
</evidence>
<dbReference type="Pfam" id="PF03544">
    <property type="entry name" value="TonB_C"/>
    <property type="match status" value="1"/>
</dbReference>
<evidence type="ECO:0000259" key="12">
    <source>
        <dbReference type="PROSITE" id="PS52015"/>
    </source>
</evidence>
<dbReference type="GO" id="GO:0015891">
    <property type="term" value="P:siderophore transport"/>
    <property type="evidence" value="ECO:0007669"/>
    <property type="project" value="InterPro"/>
</dbReference>
<protein>
    <recommendedName>
        <fullName evidence="10">Protein TonB</fullName>
    </recommendedName>
</protein>
<gene>
    <name evidence="13" type="ORF">EAH76_12370</name>
</gene>
<dbReference type="PRINTS" id="PR01374">
    <property type="entry name" value="TONBPROTEIN"/>
</dbReference>
<evidence type="ECO:0000256" key="3">
    <source>
        <dbReference type="ARBA" id="ARBA00022448"/>
    </source>
</evidence>
<keyword evidence="6 10" id="KW-0812">Transmembrane</keyword>
<evidence type="ECO:0000256" key="10">
    <source>
        <dbReference type="RuleBase" id="RU362123"/>
    </source>
</evidence>
<proteinExistence type="inferred from homology"/>
<feature type="compositionally biased region" description="Pro residues" evidence="11">
    <location>
        <begin position="53"/>
        <end position="66"/>
    </location>
</feature>
<dbReference type="PROSITE" id="PS52015">
    <property type="entry name" value="TONB_CTD"/>
    <property type="match status" value="1"/>
</dbReference>
<keyword evidence="3 10" id="KW-0813">Transport</keyword>
<keyword evidence="9 10" id="KW-0472">Membrane</keyword>
<dbReference type="Gene3D" id="3.30.1150.10">
    <property type="match status" value="1"/>
</dbReference>
<evidence type="ECO:0000256" key="5">
    <source>
        <dbReference type="ARBA" id="ARBA00022519"/>
    </source>
</evidence>
<evidence type="ECO:0000256" key="2">
    <source>
        <dbReference type="ARBA" id="ARBA00006555"/>
    </source>
</evidence>
<keyword evidence="5 10" id="KW-0997">Cell inner membrane</keyword>
<evidence type="ECO:0000256" key="8">
    <source>
        <dbReference type="ARBA" id="ARBA00022989"/>
    </source>
</evidence>
<dbReference type="InterPro" id="IPR003538">
    <property type="entry name" value="TonB"/>
</dbReference>
<dbReference type="GO" id="GO:0055085">
    <property type="term" value="P:transmembrane transport"/>
    <property type="evidence" value="ECO:0007669"/>
    <property type="project" value="InterPro"/>
</dbReference>
<evidence type="ECO:0000313" key="13">
    <source>
        <dbReference type="EMBL" id="TPG52672.1"/>
    </source>
</evidence>
<dbReference type="NCBIfam" id="TIGR01352">
    <property type="entry name" value="tonB_Cterm"/>
    <property type="match status" value="1"/>
</dbReference>
<dbReference type="EMBL" id="RCZC01000003">
    <property type="protein sequence ID" value="TPG52672.1"/>
    <property type="molecule type" value="Genomic_DNA"/>
</dbReference>
<feature type="region of interest" description="Disordered" evidence="11">
    <location>
        <begin position="50"/>
        <end position="76"/>
    </location>
</feature>
<evidence type="ECO:0000256" key="1">
    <source>
        <dbReference type="ARBA" id="ARBA00004383"/>
    </source>
</evidence>
<dbReference type="InterPro" id="IPR037682">
    <property type="entry name" value="TonB_C"/>
</dbReference>
<sequence length="222" mass="23715">MYADRYANRHGLNPGGVAFALGAGGVLLFGLSLTAPHFVRDIVPTITATNIPLDPPPPPKPEPKPVPQIQHAAQPLKPPPESIDLTKPVLPGVPSGPIATHVDPPPLQPFAGGTGDVGTIVKPPAPVITIPKLDSRYLGGFQPTYPSDERLAGREGRVVVRVLIGTDGRVKQVEQVSAASPAFFEATRKRALEKWRFTPGTRDGVAIEAWQTMAVRFVLDEE</sequence>
<keyword evidence="10" id="KW-0735">Signal-anchor</keyword>
<keyword evidence="8 10" id="KW-1133">Transmembrane helix</keyword>
<dbReference type="SUPFAM" id="SSF74653">
    <property type="entry name" value="TolA/TonB C-terminal domain"/>
    <property type="match status" value="1"/>
</dbReference>
<dbReference type="GO" id="GO:0031992">
    <property type="term" value="F:energy transducer activity"/>
    <property type="evidence" value="ECO:0007669"/>
    <property type="project" value="InterPro"/>
</dbReference>
<accession>A0A502FTT7</accession>
<evidence type="ECO:0000313" key="14">
    <source>
        <dbReference type="Proteomes" id="UP000319931"/>
    </source>
</evidence>
<keyword evidence="14" id="KW-1185">Reference proteome</keyword>
<comment type="similarity">
    <text evidence="2 10">Belongs to the TonB family.</text>
</comment>
<organism evidence="13 14">
    <name type="scientific">Sphingomonas glacialis</name>
    <dbReference type="NCBI Taxonomy" id="658225"/>
    <lineage>
        <taxon>Bacteria</taxon>
        <taxon>Pseudomonadati</taxon>
        <taxon>Pseudomonadota</taxon>
        <taxon>Alphaproteobacteria</taxon>
        <taxon>Sphingomonadales</taxon>
        <taxon>Sphingomonadaceae</taxon>
        <taxon>Sphingomonas</taxon>
    </lineage>
</organism>
<keyword evidence="7 10" id="KW-0653">Protein transport</keyword>
<keyword evidence="4 10" id="KW-1003">Cell membrane</keyword>
<comment type="subcellular location">
    <subcellularLocation>
        <location evidence="1 10">Cell inner membrane</location>
        <topology evidence="1 10">Single-pass membrane protein</topology>
        <orientation evidence="1 10">Periplasmic side</orientation>
    </subcellularLocation>
</comment>
<evidence type="ECO:0000256" key="4">
    <source>
        <dbReference type="ARBA" id="ARBA00022475"/>
    </source>
</evidence>
<dbReference type="AlphaFoldDB" id="A0A502FTT7"/>
<comment type="caution">
    <text evidence="13">The sequence shown here is derived from an EMBL/GenBank/DDBJ whole genome shotgun (WGS) entry which is preliminary data.</text>
</comment>
<evidence type="ECO:0000256" key="7">
    <source>
        <dbReference type="ARBA" id="ARBA00022927"/>
    </source>
</evidence>
<dbReference type="GO" id="GO:0030288">
    <property type="term" value="C:outer membrane-bounded periplasmic space"/>
    <property type="evidence" value="ECO:0007669"/>
    <property type="project" value="InterPro"/>
</dbReference>
<dbReference type="OrthoDB" id="1685233at2"/>
<dbReference type="InterPro" id="IPR051045">
    <property type="entry name" value="TonB-dependent_transducer"/>
</dbReference>
<feature type="domain" description="TonB C-terminal" evidence="12">
    <location>
        <begin position="130"/>
        <end position="222"/>
    </location>
</feature>
<reference evidence="13 14" key="1">
    <citation type="journal article" date="2019" name="Environ. Microbiol.">
        <title>Species interactions and distinct microbial communities in high Arctic permafrost affected cryosols are associated with the CH4 and CO2 gas fluxes.</title>
        <authorList>
            <person name="Altshuler I."/>
            <person name="Hamel J."/>
            <person name="Turney S."/>
            <person name="Magnuson E."/>
            <person name="Levesque R."/>
            <person name="Greer C."/>
            <person name="Whyte L.G."/>
        </authorList>
    </citation>
    <scope>NUCLEOTIDE SEQUENCE [LARGE SCALE GENOMIC DNA]</scope>
    <source>
        <strain evidence="13 14">E6.1</strain>
    </source>
</reference>